<feature type="non-terminal residue" evidence="1">
    <location>
        <position position="1"/>
    </location>
</feature>
<proteinExistence type="predicted"/>
<accession>A0ABU2VTE2</accession>
<dbReference type="SUPFAM" id="SSF48452">
    <property type="entry name" value="TPR-like"/>
    <property type="match status" value="1"/>
</dbReference>
<name>A0ABU2VTE2_9ACTN</name>
<organism evidence="1 2">
    <name type="scientific">Streptomyces doebereineriae</name>
    <dbReference type="NCBI Taxonomy" id="3075528"/>
    <lineage>
        <taxon>Bacteria</taxon>
        <taxon>Bacillati</taxon>
        <taxon>Actinomycetota</taxon>
        <taxon>Actinomycetes</taxon>
        <taxon>Kitasatosporales</taxon>
        <taxon>Streptomycetaceae</taxon>
        <taxon>Streptomyces</taxon>
    </lineage>
</organism>
<evidence type="ECO:0000313" key="2">
    <source>
        <dbReference type="Proteomes" id="UP001183824"/>
    </source>
</evidence>
<dbReference type="EMBL" id="JAVREZ010000607">
    <property type="protein sequence ID" value="MDT0488869.1"/>
    <property type="molecule type" value="Genomic_DNA"/>
</dbReference>
<comment type="caution">
    <text evidence="1">The sequence shown here is derived from an EMBL/GenBank/DDBJ whole genome shotgun (WGS) entry which is preliminary data.</text>
</comment>
<dbReference type="Gene3D" id="1.25.40.10">
    <property type="entry name" value="Tetratricopeptide repeat domain"/>
    <property type="match status" value="1"/>
</dbReference>
<sequence length="127" mass="14018">RTYRPGQPQTCRAPVSYWLFAFLLTGEVEELRELLDTTVRASREFGYEWELGAALEMRARILANRPDWAGEALADTDESLEIFVRLGDDWGAAEAHSSRGEAQERAGDFAAAAESYLAAVGHARALG</sequence>
<dbReference type="Proteomes" id="UP001183824">
    <property type="component" value="Unassembled WGS sequence"/>
</dbReference>
<evidence type="ECO:0000313" key="1">
    <source>
        <dbReference type="EMBL" id="MDT0488869.1"/>
    </source>
</evidence>
<reference evidence="2" key="1">
    <citation type="submission" date="2023-07" db="EMBL/GenBank/DDBJ databases">
        <title>30 novel species of actinomycetes from the DSMZ collection.</title>
        <authorList>
            <person name="Nouioui I."/>
        </authorList>
    </citation>
    <scope>NUCLEOTIDE SEQUENCE [LARGE SCALE GENOMIC DNA]</scope>
    <source>
        <strain evidence="2">DSM 41640</strain>
    </source>
</reference>
<protein>
    <submittedName>
        <fullName evidence="1">AfsR/SARP family transcriptional regulator</fullName>
    </submittedName>
</protein>
<gene>
    <name evidence="1" type="ORF">RNB18_53490</name>
</gene>
<keyword evidence="2" id="KW-1185">Reference proteome</keyword>
<dbReference type="InterPro" id="IPR011990">
    <property type="entry name" value="TPR-like_helical_dom_sf"/>
</dbReference>
<feature type="non-terminal residue" evidence="1">
    <location>
        <position position="127"/>
    </location>
</feature>